<reference evidence="1" key="1">
    <citation type="submission" date="2018-05" db="EMBL/GenBank/DDBJ databases">
        <authorList>
            <person name="Lanie J.A."/>
            <person name="Ng W.-L."/>
            <person name="Kazmierczak K.M."/>
            <person name="Andrzejewski T.M."/>
            <person name="Davidsen T.M."/>
            <person name="Wayne K.J."/>
            <person name="Tettelin H."/>
            <person name="Glass J.I."/>
            <person name="Rusch D."/>
            <person name="Podicherti R."/>
            <person name="Tsui H.-C.T."/>
            <person name="Winkler M.E."/>
        </authorList>
    </citation>
    <scope>NUCLEOTIDE SEQUENCE</scope>
</reference>
<proteinExistence type="predicted"/>
<accession>A0A382N6Q5</accession>
<dbReference type="AlphaFoldDB" id="A0A382N6Q5"/>
<organism evidence="1">
    <name type="scientific">marine metagenome</name>
    <dbReference type="NCBI Taxonomy" id="408172"/>
    <lineage>
        <taxon>unclassified sequences</taxon>
        <taxon>metagenomes</taxon>
        <taxon>ecological metagenomes</taxon>
    </lineage>
</organism>
<dbReference type="EMBL" id="UINC01098135">
    <property type="protein sequence ID" value="SVC56420.1"/>
    <property type="molecule type" value="Genomic_DNA"/>
</dbReference>
<name>A0A382N6Q5_9ZZZZ</name>
<protein>
    <submittedName>
        <fullName evidence="1">Uncharacterized protein</fullName>
    </submittedName>
</protein>
<sequence>VVSGEFLGRLVLGVEDDEVKIFGATIF</sequence>
<gene>
    <name evidence="1" type="ORF">METZ01_LOCUS309274</name>
</gene>
<feature type="non-terminal residue" evidence="1">
    <location>
        <position position="1"/>
    </location>
</feature>
<evidence type="ECO:0000313" key="1">
    <source>
        <dbReference type="EMBL" id="SVC56420.1"/>
    </source>
</evidence>